<name>A0A3Q9I948_9BACL</name>
<dbReference type="EMBL" id="CP034346">
    <property type="protein sequence ID" value="AZS15412.1"/>
    <property type="molecule type" value="Genomic_DNA"/>
</dbReference>
<dbReference type="OrthoDB" id="3328272at2"/>
<sequence length="155" mass="18605">MDDRDQGLWIHCGEHVRFNCELIRSKKFTEEKHGFTCSMQTVRHLRKLHSIKSSMVGDLKYSREEAFSCKEYIKQSLDDALMYLFENYEPIAKLKRQLIDASNELYAKIEERKEYSLIHFELGPNHVMVDQQGKTYIIDFEGMKYFDLEYEYSFF</sequence>
<dbReference type="Gene3D" id="3.90.1200.10">
    <property type="match status" value="1"/>
</dbReference>
<dbReference type="KEGG" id="plut:EI981_13695"/>
<reference evidence="3" key="1">
    <citation type="submission" date="2018-12" db="EMBL/GenBank/DDBJ databases">
        <title>Complete genome sequence of Paenibacillus sp. MBLB1234.</title>
        <authorList>
            <person name="Nam Y.-D."/>
            <person name="Kang J."/>
            <person name="Chung W.-H."/>
            <person name="Park Y.S."/>
        </authorList>
    </citation>
    <scope>NUCLEOTIDE SEQUENCE [LARGE SCALE GENOMIC DNA]</scope>
    <source>
        <strain evidence="3">MBLB1234</strain>
    </source>
</reference>
<dbReference type="InterPro" id="IPR002575">
    <property type="entry name" value="Aminoglycoside_PTrfase"/>
</dbReference>
<evidence type="ECO:0000259" key="1">
    <source>
        <dbReference type="Pfam" id="PF01636"/>
    </source>
</evidence>
<dbReference type="SUPFAM" id="SSF56112">
    <property type="entry name" value="Protein kinase-like (PK-like)"/>
    <property type="match status" value="1"/>
</dbReference>
<dbReference type="Pfam" id="PF01636">
    <property type="entry name" value="APH"/>
    <property type="match status" value="1"/>
</dbReference>
<dbReference type="Proteomes" id="UP000270678">
    <property type="component" value="Chromosome"/>
</dbReference>
<organism evidence="2 3">
    <name type="scientific">Paenibacillus lutimineralis</name>
    <dbReference type="NCBI Taxonomy" id="2707005"/>
    <lineage>
        <taxon>Bacteria</taxon>
        <taxon>Bacillati</taxon>
        <taxon>Bacillota</taxon>
        <taxon>Bacilli</taxon>
        <taxon>Bacillales</taxon>
        <taxon>Paenibacillaceae</taxon>
        <taxon>Paenibacillus</taxon>
    </lineage>
</organism>
<feature type="domain" description="Aminoglycoside phosphotransferase" evidence="1">
    <location>
        <begin position="43"/>
        <end position="151"/>
    </location>
</feature>
<gene>
    <name evidence="2" type="ORF">EI981_13695</name>
</gene>
<evidence type="ECO:0000313" key="3">
    <source>
        <dbReference type="Proteomes" id="UP000270678"/>
    </source>
</evidence>
<accession>A0A3Q9I948</accession>
<proteinExistence type="predicted"/>
<dbReference type="InterPro" id="IPR011009">
    <property type="entry name" value="Kinase-like_dom_sf"/>
</dbReference>
<dbReference type="AlphaFoldDB" id="A0A3Q9I948"/>
<keyword evidence="3" id="KW-1185">Reference proteome</keyword>
<evidence type="ECO:0000313" key="2">
    <source>
        <dbReference type="EMBL" id="AZS15412.1"/>
    </source>
</evidence>
<protein>
    <recommendedName>
        <fullName evidence="1">Aminoglycoside phosphotransferase domain-containing protein</fullName>
    </recommendedName>
</protein>